<feature type="domain" description="Gfo/Idh/MocA-like oxidoreductase N-terminal" evidence="1">
    <location>
        <begin position="4"/>
        <end position="118"/>
    </location>
</feature>
<dbReference type="Gene3D" id="3.30.360.10">
    <property type="entry name" value="Dihydrodipicolinate Reductase, domain 2"/>
    <property type="match status" value="1"/>
</dbReference>
<dbReference type="InterPro" id="IPR036291">
    <property type="entry name" value="NAD(P)-bd_dom_sf"/>
</dbReference>
<dbReference type="AlphaFoldDB" id="A0A1E5C6G0"/>
<dbReference type="GO" id="GO:0000166">
    <property type="term" value="F:nucleotide binding"/>
    <property type="evidence" value="ECO:0007669"/>
    <property type="project" value="InterPro"/>
</dbReference>
<dbReference type="InterPro" id="IPR000683">
    <property type="entry name" value="Gfo/Idh/MocA-like_OxRdtase_N"/>
</dbReference>
<dbReference type="Proteomes" id="UP000095039">
    <property type="component" value="Unassembled WGS sequence"/>
</dbReference>
<dbReference type="SUPFAM" id="SSF51735">
    <property type="entry name" value="NAD(P)-binding Rossmann-fold domains"/>
    <property type="match status" value="1"/>
</dbReference>
<sequence>MRIVAVIGFGNIATRHRKNLKKLFPQCKLIAMSASGRIPTEQINDCDEIVSSIEEIIKFQPKLTIVASAASHHALHALPLIEAGIPVLIEKPLSMELSDSIILEDAALRYGTPVCVGYCLRYLSSALVIKGVLDSKEIGRVYNAHIEIGQYLPDWRPNKDYRESVSAQAHLGGGALLELSHELDYAQWLLGPLKLQHAILRTSEELALDVEDSADLVMVSKQSTLVNIHLDFLQRKAYRKCRFVGNAGVLEWDLIENNLRLIHPDGERILYSDSQWDKNQMYLNMIIDFVKNIEGKPHSCIDIKQARRTVSLIEAIKIFDSEKIEPYK</sequence>
<evidence type="ECO:0000259" key="2">
    <source>
        <dbReference type="Pfam" id="PF22725"/>
    </source>
</evidence>
<keyword evidence="4" id="KW-1185">Reference proteome</keyword>
<dbReference type="SUPFAM" id="SSF55347">
    <property type="entry name" value="Glyceraldehyde-3-phosphate dehydrogenase-like, C-terminal domain"/>
    <property type="match status" value="1"/>
</dbReference>
<evidence type="ECO:0000313" key="4">
    <source>
        <dbReference type="Proteomes" id="UP000095039"/>
    </source>
</evidence>
<evidence type="ECO:0000313" key="3">
    <source>
        <dbReference type="EMBL" id="OEE61098.1"/>
    </source>
</evidence>
<dbReference type="InterPro" id="IPR052515">
    <property type="entry name" value="Gfo/Idh/MocA_Oxidoreductase"/>
</dbReference>
<dbReference type="InterPro" id="IPR055170">
    <property type="entry name" value="GFO_IDH_MocA-like_dom"/>
</dbReference>
<reference evidence="3 4" key="1">
    <citation type="journal article" date="2012" name="Science">
        <title>Ecological populations of bacteria act as socially cohesive units of antibiotic production and resistance.</title>
        <authorList>
            <person name="Cordero O.X."/>
            <person name="Wildschutte H."/>
            <person name="Kirkup B."/>
            <person name="Proehl S."/>
            <person name="Ngo L."/>
            <person name="Hussain F."/>
            <person name="Le Roux F."/>
            <person name="Mincer T."/>
            <person name="Polz M.F."/>
        </authorList>
    </citation>
    <scope>NUCLEOTIDE SEQUENCE [LARGE SCALE GENOMIC DNA]</scope>
    <source>
        <strain evidence="3 4">FF-454</strain>
    </source>
</reference>
<name>A0A1E5C6G0_9GAMM</name>
<comment type="caution">
    <text evidence="3">The sequence shown here is derived from an EMBL/GenBank/DDBJ whole genome shotgun (WGS) entry which is preliminary data.</text>
</comment>
<accession>A0A1E5C6G0</accession>
<dbReference type="Pfam" id="PF01408">
    <property type="entry name" value="GFO_IDH_MocA"/>
    <property type="match status" value="1"/>
</dbReference>
<feature type="domain" description="GFO/IDH/MocA-like oxidoreductase" evidence="2">
    <location>
        <begin position="129"/>
        <end position="250"/>
    </location>
</feature>
<organism evidence="3 4">
    <name type="scientific">Enterovibrio norvegicus FF-454</name>
    <dbReference type="NCBI Taxonomy" id="1185651"/>
    <lineage>
        <taxon>Bacteria</taxon>
        <taxon>Pseudomonadati</taxon>
        <taxon>Pseudomonadota</taxon>
        <taxon>Gammaproteobacteria</taxon>
        <taxon>Vibrionales</taxon>
        <taxon>Vibrionaceae</taxon>
        <taxon>Enterovibrio</taxon>
    </lineage>
</organism>
<evidence type="ECO:0000259" key="1">
    <source>
        <dbReference type="Pfam" id="PF01408"/>
    </source>
</evidence>
<dbReference type="Pfam" id="PF22725">
    <property type="entry name" value="GFO_IDH_MocA_C3"/>
    <property type="match status" value="1"/>
</dbReference>
<dbReference type="PANTHER" id="PTHR43249">
    <property type="entry name" value="UDP-N-ACETYL-2-AMINO-2-DEOXY-D-GLUCURONATE OXIDASE"/>
    <property type="match status" value="1"/>
</dbReference>
<protein>
    <submittedName>
        <fullName evidence="3">Oxidoreductase</fullName>
    </submittedName>
</protein>
<dbReference type="PANTHER" id="PTHR43249:SF1">
    <property type="entry name" value="D-GLUCOSIDE 3-DEHYDROGENASE"/>
    <property type="match status" value="1"/>
</dbReference>
<dbReference type="Gene3D" id="3.40.50.720">
    <property type="entry name" value="NAD(P)-binding Rossmann-like Domain"/>
    <property type="match status" value="1"/>
</dbReference>
<dbReference type="EMBL" id="AJWN02000057">
    <property type="protein sequence ID" value="OEE61098.1"/>
    <property type="molecule type" value="Genomic_DNA"/>
</dbReference>
<proteinExistence type="predicted"/>
<gene>
    <name evidence="3" type="ORF">A1OK_22065</name>
</gene>
<dbReference type="RefSeq" id="WP_016960206.1">
    <property type="nucleotide sequence ID" value="NZ_AJWN02000057.1"/>
</dbReference>